<dbReference type="NCBIfam" id="TIGR02866">
    <property type="entry name" value="CoxB"/>
    <property type="match status" value="1"/>
</dbReference>
<evidence type="ECO:0000256" key="16">
    <source>
        <dbReference type="PROSITE-ProRule" id="PRU00433"/>
    </source>
</evidence>
<dbReference type="GO" id="GO:0016020">
    <property type="term" value="C:membrane"/>
    <property type="evidence" value="ECO:0007669"/>
    <property type="project" value="UniProtKB-SubCell"/>
</dbReference>
<name>A0A845M2E7_9RHOB</name>
<dbReference type="InterPro" id="IPR002429">
    <property type="entry name" value="CcO_II-like_C"/>
</dbReference>
<dbReference type="InterPro" id="IPR008972">
    <property type="entry name" value="Cupredoxin"/>
</dbReference>
<evidence type="ECO:0000256" key="10">
    <source>
        <dbReference type="ARBA" id="ARBA00023004"/>
    </source>
</evidence>
<comment type="similarity">
    <text evidence="2">Belongs to the cytochrome c oxidase subunit 2 family.</text>
</comment>
<dbReference type="GO" id="GO:0004129">
    <property type="term" value="F:cytochrome-c oxidase activity"/>
    <property type="evidence" value="ECO:0007669"/>
    <property type="project" value="UniProtKB-EC"/>
</dbReference>
<keyword evidence="21" id="KW-1185">Reference proteome</keyword>
<keyword evidence="6 17" id="KW-0812">Transmembrane</keyword>
<comment type="catalytic activity">
    <reaction evidence="15">
        <text>4 Fe(II)-[cytochrome c] + O2 + 8 H(+)(in) = 4 Fe(III)-[cytochrome c] + 2 H2O + 4 H(+)(out)</text>
        <dbReference type="Rhea" id="RHEA:11436"/>
        <dbReference type="Rhea" id="RHEA-COMP:10350"/>
        <dbReference type="Rhea" id="RHEA-COMP:14399"/>
        <dbReference type="ChEBI" id="CHEBI:15377"/>
        <dbReference type="ChEBI" id="CHEBI:15378"/>
        <dbReference type="ChEBI" id="CHEBI:15379"/>
        <dbReference type="ChEBI" id="CHEBI:29033"/>
        <dbReference type="ChEBI" id="CHEBI:29034"/>
        <dbReference type="EC" id="7.1.1.9"/>
    </reaction>
</comment>
<dbReference type="AlphaFoldDB" id="A0A845M2E7"/>
<keyword evidence="5" id="KW-0679">Respiratory chain</keyword>
<keyword evidence="7 16" id="KW-0479">Metal-binding</keyword>
<keyword evidence="8" id="KW-0249">Electron transport</keyword>
<keyword evidence="3" id="KW-0813">Transport</keyword>
<dbReference type="GO" id="GO:0005507">
    <property type="term" value="F:copper ion binding"/>
    <property type="evidence" value="ECO:0007669"/>
    <property type="project" value="InterPro"/>
</dbReference>
<evidence type="ECO:0000256" key="1">
    <source>
        <dbReference type="ARBA" id="ARBA00004141"/>
    </source>
</evidence>
<dbReference type="GO" id="GO:0016491">
    <property type="term" value="F:oxidoreductase activity"/>
    <property type="evidence" value="ECO:0007669"/>
    <property type="project" value="UniProtKB-KW"/>
</dbReference>
<feature type="domain" description="Cytochrome c" evidence="19">
    <location>
        <begin position="217"/>
        <end position="308"/>
    </location>
</feature>
<reference evidence="20 21" key="1">
    <citation type="submission" date="2019-12" db="EMBL/GenBank/DDBJ databases">
        <title>Maritimibacter sp. nov. sp. isolated from sea sand.</title>
        <authorList>
            <person name="Kim J."/>
            <person name="Jeong S.E."/>
            <person name="Jung H.S."/>
            <person name="Jeon C.O."/>
        </authorList>
    </citation>
    <scope>NUCLEOTIDE SEQUENCE [LARGE SCALE GENOMIC DNA]</scope>
    <source>
        <strain evidence="20 21">DP07</strain>
    </source>
</reference>
<dbReference type="SUPFAM" id="SSF49503">
    <property type="entry name" value="Cupredoxins"/>
    <property type="match status" value="1"/>
</dbReference>
<dbReference type="InterPro" id="IPR036909">
    <property type="entry name" value="Cyt_c-like_dom_sf"/>
</dbReference>
<feature type="transmembrane region" description="Helical" evidence="17">
    <location>
        <begin position="60"/>
        <end position="84"/>
    </location>
</feature>
<keyword evidence="10 16" id="KW-0408">Iron</keyword>
<protein>
    <recommendedName>
        <fullName evidence="14">Cytochrome aa3 subunit 2</fullName>
    </recommendedName>
</protein>
<accession>A0A845M2E7</accession>
<keyword evidence="11" id="KW-0186">Copper</keyword>
<evidence type="ECO:0000256" key="14">
    <source>
        <dbReference type="ARBA" id="ARBA00031399"/>
    </source>
</evidence>
<dbReference type="Proteomes" id="UP000467322">
    <property type="component" value="Unassembled WGS sequence"/>
</dbReference>
<evidence type="ECO:0000256" key="15">
    <source>
        <dbReference type="ARBA" id="ARBA00047816"/>
    </source>
</evidence>
<evidence type="ECO:0000313" key="21">
    <source>
        <dbReference type="Proteomes" id="UP000467322"/>
    </source>
</evidence>
<evidence type="ECO:0000256" key="6">
    <source>
        <dbReference type="ARBA" id="ARBA00022692"/>
    </source>
</evidence>
<feature type="domain" description="Cytochrome oxidase subunit II copper A binding" evidence="18">
    <location>
        <begin position="92"/>
        <end position="206"/>
    </location>
</feature>
<dbReference type="CDD" id="cd04213">
    <property type="entry name" value="CuRO_CcO_Caa3_II"/>
    <property type="match status" value="1"/>
</dbReference>
<dbReference type="RefSeq" id="WP_161352645.1">
    <property type="nucleotide sequence ID" value="NZ_WTUX01000019.1"/>
</dbReference>
<dbReference type="PANTHER" id="PTHR22888">
    <property type="entry name" value="CYTOCHROME C OXIDASE, SUBUNIT II"/>
    <property type="match status" value="1"/>
</dbReference>
<evidence type="ECO:0000313" key="20">
    <source>
        <dbReference type="EMBL" id="MZR14530.1"/>
    </source>
</evidence>
<dbReference type="PROSITE" id="PS00078">
    <property type="entry name" value="COX2"/>
    <property type="match status" value="1"/>
</dbReference>
<gene>
    <name evidence="20" type="primary">coxB</name>
    <name evidence="20" type="ORF">GQE99_16035</name>
</gene>
<dbReference type="InterPro" id="IPR045187">
    <property type="entry name" value="CcO_II"/>
</dbReference>
<dbReference type="SUPFAM" id="SSF46626">
    <property type="entry name" value="Cytochrome c"/>
    <property type="match status" value="1"/>
</dbReference>
<evidence type="ECO:0000256" key="12">
    <source>
        <dbReference type="ARBA" id="ARBA00023136"/>
    </source>
</evidence>
<evidence type="ECO:0000256" key="9">
    <source>
        <dbReference type="ARBA" id="ARBA00022989"/>
    </source>
</evidence>
<sequence length="308" mass="33309">MEPTLDTFAVQDMSNVAGFAAGETLWLTLIMTAGAVAIFIAVMVLVVLAWRGRGGGRTWWIIGGGIVFPVVVMALLFVLSTFVLRSVAAPAAPDHVIEVTGKQFWWNVVYDPEGRALRDANEVVLPLGEPVEIRLKSADVIHSFWVPPIAGKMDMIPGRVNTLTVTATREGRFRGQCAEFCGLSHPLMAFEAVVLPPDEYDAFLADLDREAHDAVTPQERRGAEVFQSSGCVACHRVQGISDARIGPDLTRIGARAALGAGMWEMNTGNLAGWIANVDDMKPGAEMPSYNHLSGPDLRALVAWLESLT</sequence>
<dbReference type="GO" id="GO:0020037">
    <property type="term" value="F:heme binding"/>
    <property type="evidence" value="ECO:0007669"/>
    <property type="project" value="InterPro"/>
</dbReference>
<dbReference type="InterPro" id="IPR001505">
    <property type="entry name" value="Copper_CuA"/>
</dbReference>
<evidence type="ECO:0000256" key="13">
    <source>
        <dbReference type="ARBA" id="ARBA00024688"/>
    </source>
</evidence>
<evidence type="ECO:0000259" key="18">
    <source>
        <dbReference type="PROSITE" id="PS50857"/>
    </source>
</evidence>
<dbReference type="InterPro" id="IPR034236">
    <property type="entry name" value="CuRO_CcO_Caa3_II"/>
</dbReference>
<evidence type="ECO:0000256" key="7">
    <source>
        <dbReference type="ARBA" id="ARBA00022723"/>
    </source>
</evidence>
<evidence type="ECO:0000256" key="17">
    <source>
        <dbReference type="SAM" id="Phobius"/>
    </source>
</evidence>
<evidence type="ECO:0000256" key="8">
    <source>
        <dbReference type="ARBA" id="ARBA00022982"/>
    </source>
</evidence>
<keyword evidence="4 16" id="KW-0349">Heme</keyword>
<dbReference type="PROSITE" id="PS50857">
    <property type="entry name" value="COX2_CUA"/>
    <property type="match status" value="1"/>
</dbReference>
<evidence type="ECO:0000259" key="19">
    <source>
        <dbReference type="PROSITE" id="PS51007"/>
    </source>
</evidence>
<evidence type="ECO:0000256" key="3">
    <source>
        <dbReference type="ARBA" id="ARBA00022448"/>
    </source>
</evidence>
<dbReference type="InterPro" id="IPR009056">
    <property type="entry name" value="Cyt_c-like_dom"/>
</dbReference>
<proteinExistence type="inferred from homology"/>
<comment type="function">
    <text evidence="13">Subunits I and II form the functional core of the enzyme complex. Electrons originating in cytochrome c are transferred via heme a and Cu(A) to the binuclear center formed by heme a3 and Cu(B).</text>
</comment>
<dbReference type="EMBL" id="WTUX01000019">
    <property type="protein sequence ID" value="MZR14530.1"/>
    <property type="molecule type" value="Genomic_DNA"/>
</dbReference>
<dbReference type="PANTHER" id="PTHR22888:SF9">
    <property type="entry name" value="CYTOCHROME C OXIDASE SUBUNIT 2"/>
    <property type="match status" value="1"/>
</dbReference>
<dbReference type="GO" id="GO:0042773">
    <property type="term" value="P:ATP synthesis coupled electron transport"/>
    <property type="evidence" value="ECO:0007669"/>
    <property type="project" value="TreeGrafter"/>
</dbReference>
<keyword evidence="12 17" id="KW-0472">Membrane</keyword>
<dbReference type="PROSITE" id="PS51007">
    <property type="entry name" value="CYTC"/>
    <property type="match status" value="1"/>
</dbReference>
<dbReference type="Pfam" id="PF00034">
    <property type="entry name" value="Cytochrom_C"/>
    <property type="match status" value="1"/>
</dbReference>
<evidence type="ECO:0000256" key="2">
    <source>
        <dbReference type="ARBA" id="ARBA00007866"/>
    </source>
</evidence>
<dbReference type="Pfam" id="PF00116">
    <property type="entry name" value="COX2"/>
    <property type="match status" value="1"/>
</dbReference>
<comment type="subcellular location">
    <subcellularLocation>
        <location evidence="1">Membrane</location>
        <topology evidence="1">Multi-pass membrane protein</topology>
    </subcellularLocation>
</comment>
<keyword evidence="20" id="KW-0560">Oxidoreductase</keyword>
<keyword evidence="9 17" id="KW-1133">Transmembrane helix</keyword>
<comment type="caution">
    <text evidence="20">The sequence shown here is derived from an EMBL/GenBank/DDBJ whole genome shotgun (WGS) entry which is preliminary data.</text>
</comment>
<organism evidence="20 21">
    <name type="scientific">Maritimibacter harenae</name>
    <dbReference type="NCBI Taxonomy" id="2606218"/>
    <lineage>
        <taxon>Bacteria</taxon>
        <taxon>Pseudomonadati</taxon>
        <taxon>Pseudomonadota</taxon>
        <taxon>Alphaproteobacteria</taxon>
        <taxon>Rhodobacterales</taxon>
        <taxon>Roseobacteraceae</taxon>
        <taxon>Maritimibacter</taxon>
    </lineage>
</organism>
<feature type="transmembrane region" description="Helical" evidence="17">
    <location>
        <begin position="25"/>
        <end position="48"/>
    </location>
</feature>
<evidence type="ECO:0000256" key="5">
    <source>
        <dbReference type="ARBA" id="ARBA00022660"/>
    </source>
</evidence>
<evidence type="ECO:0000256" key="4">
    <source>
        <dbReference type="ARBA" id="ARBA00022617"/>
    </source>
</evidence>
<dbReference type="Gene3D" id="2.60.40.420">
    <property type="entry name" value="Cupredoxins - blue copper proteins"/>
    <property type="match status" value="1"/>
</dbReference>
<evidence type="ECO:0000256" key="11">
    <source>
        <dbReference type="ARBA" id="ARBA00023008"/>
    </source>
</evidence>
<dbReference type="InterPro" id="IPR014222">
    <property type="entry name" value="Cyt_c_oxidase_su2"/>
</dbReference>